<feature type="region of interest" description="Disordered" evidence="2">
    <location>
        <begin position="68"/>
        <end position="105"/>
    </location>
</feature>
<proteinExistence type="inferred from homology"/>
<dbReference type="EMBL" id="CP051685">
    <property type="protein sequence ID" value="QJE00231.1"/>
    <property type="molecule type" value="Genomic_DNA"/>
</dbReference>
<evidence type="ECO:0000256" key="2">
    <source>
        <dbReference type="SAM" id="MobiDB-lite"/>
    </source>
</evidence>
<dbReference type="AlphaFoldDB" id="A0A7Z2VVX7"/>
<evidence type="ECO:0000313" key="4">
    <source>
        <dbReference type="Proteomes" id="UP000502415"/>
    </source>
</evidence>
<protein>
    <recommendedName>
        <fullName evidence="1">Putative membrane protein insertion efficiency factor</fullName>
    </recommendedName>
</protein>
<dbReference type="NCBIfam" id="TIGR00278">
    <property type="entry name" value="membrane protein insertion efficiency factor YidD"/>
    <property type="match status" value="1"/>
</dbReference>
<organism evidence="3 4">
    <name type="scientific">Massilia forsythiae</name>
    <dbReference type="NCBI Taxonomy" id="2728020"/>
    <lineage>
        <taxon>Bacteria</taxon>
        <taxon>Pseudomonadati</taxon>
        <taxon>Pseudomonadota</taxon>
        <taxon>Betaproteobacteria</taxon>
        <taxon>Burkholderiales</taxon>
        <taxon>Oxalobacteraceae</taxon>
        <taxon>Telluria group</taxon>
        <taxon>Massilia</taxon>
    </lineage>
</organism>
<dbReference type="PANTHER" id="PTHR33383:SF1">
    <property type="entry name" value="MEMBRANE PROTEIN INSERTION EFFICIENCY FACTOR-RELATED"/>
    <property type="match status" value="1"/>
</dbReference>
<comment type="similarity">
    <text evidence="1">Belongs to the UPF0161 family.</text>
</comment>
<dbReference type="GO" id="GO:0005886">
    <property type="term" value="C:plasma membrane"/>
    <property type="evidence" value="ECO:0007669"/>
    <property type="project" value="UniProtKB-SubCell"/>
</dbReference>
<dbReference type="RefSeq" id="WP_170202263.1">
    <property type="nucleotide sequence ID" value="NZ_CP051685.1"/>
</dbReference>
<dbReference type="InterPro" id="IPR002696">
    <property type="entry name" value="Membr_insert_effic_factor_YidD"/>
</dbReference>
<evidence type="ECO:0000313" key="3">
    <source>
        <dbReference type="EMBL" id="QJE00231.1"/>
    </source>
</evidence>
<dbReference type="KEGG" id="mfy:HH212_09510"/>
<dbReference type="Pfam" id="PF01809">
    <property type="entry name" value="YidD"/>
    <property type="match status" value="1"/>
</dbReference>
<keyword evidence="4" id="KW-1185">Reference proteome</keyword>
<comment type="function">
    <text evidence="1">Could be involved in insertion of integral membrane proteins into the membrane.</text>
</comment>
<dbReference type="Proteomes" id="UP000502415">
    <property type="component" value="Chromosome"/>
</dbReference>
<feature type="compositionally biased region" description="Low complexity" evidence="2">
    <location>
        <begin position="81"/>
        <end position="99"/>
    </location>
</feature>
<keyword evidence="1" id="KW-0472">Membrane</keyword>
<keyword evidence="1" id="KW-1003">Cell membrane</keyword>
<dbReference type="SMART" id="SM01234">
    <property type="entry name" value="Haemolytic"/>
    <property type="match status" value="1"/>
</dbReference>
<accession>A0A7Z2VVX7</accession>
<dbReference type="PANTHER" id="PTHR33383">
    <property type="entry name" value="MEMBRANE PROTEIN INSERTION EFFICIENCY FACTOR-RELATED"/>
    <property type="match status" value="1"/>
</dbReference>
<sequence length="105" mass="11217">MNRLLVWLLRGYQLLVSPMLGQNCRFYPTCSNYAIEAVEVHGAARGGWLAVRRVCRCHPWNAGGVDPVPRHGAPMEQGVPADDGTAAPAAGHAHSSPTACACKHS</sequence>
<evidence type="ECO:0000256" key="1">
    <source>
        <dbReference type="HAMAP-Rule" id="MF_00386"/>
    </source>
</evidence>
<reference evidence="3 4" key="1">
    <citation type="submission" date="2020-04" db="EMBL/GenBank/DDBJ databases">
        <title>Genome sequencing of novel species.</title>
        <authorList>
            <person name="Heo J."/>
            <person name="Kim S.-J."/>
            <person name="Kim J.-S."/>
            <person name="Hong S.-B."/>
            <person name="Kwon S.-W."/>
        </authorList>
    </citation>
    <scope>NUCLEOTIDE SEQUENCE [LARGE SCALE GENOMIC DNA]</scope>
    <source>
        <strain evidence="3 4">GN2-R2</strain>
    </source>
</reference>
<name>A0A7Z2VVX7_9BURK</name>
<gene>
    <name evidence="3" type="primary">yidD</name>
    <name evidence="3" type="ORF">HH212_09510</name>
</gene>
<comment type="subcellular location">
    <subcellularLocation>
        <location evidence="1">Cell membrane</location>
        <topology evidence="1">Peripheral membrane protein</topology>
        <orientation evidence="1">Cytoplasmic side</orientation>
    </subcellularLocation>
</comment>
<dbReference type="HAMAP" id="MF_00386">
    <property type="entry name" value="UPF0161_YidD"/>
    <property type="match status" value="1"/>
</dbReference>